<organism evidence="1">
    <name type="scientific">marine sediment metagenome</name>
    <dbReference type="NCBI Taxonomy" id="412755"/>
    <lineage>
        <taxon>unclassified sequences</taxon>
        <taxon>metagenomes</taxon>
        <taxon>ecological metagenomes</taxon>
    </lineage>
</organism>
<dbReference type="EMBL" id="LAZR01011607">
    <property type="protein sequence ID" value="KKM60801.1"/>
    <property type="molecule type" value="Genomic_DNA"/>
</dbReference>
<gene>
    <name evidence="1" type="ORF">LCGC14_1538190</name>
</gene>
<proteinExistence type="predicted"/>
<protein>
    <submittedName>
        <fullName evidence="1">Uncharacterized protein</fullName>
    </submittedName>
</protein>
<evidence type="ECO:0000313" key="1">
    <source>
        <dbReference type="EMBL" id="KKM60801.1"/>
    </source>
</evidence>
<dbReference type="AlphaFoldDB" id="A0A0F9JEV4"/>
<reference evidence="1" key="1">
    <citation type="journal article" date="2015" name="Nature">
        <title>Complex archaea that bridge the gap between prokaryotes and eukaryotes.</title>
        <authorList>
            <person name="Spang A."/>
            <person name="Saw J.H."/>
            <person name="Jorgensen S.L."/>
            <person name="Zaremba-Niedzwiedzka K."/>
            <person name="Martijn J."/>
            <person name="Lind A.E."/>
            <person name="van Eijk R."/>
            <person name="Schleper C."/>
            <person name="Guy L."/>
            <person name="Ettema T.J."/>
        </authorList>
    </citation>
    <scope>NUCLEOTIDE SEQUENCE</scope>
</reference>
<sequence length="79" mass="9519">MNNVLDNIEKIKKIPQSNFELLVDLKEKINKIINGKRDLMYSDIINLIIREGYIEENYNQIILWCNYKIRLGEIFVEFK</sequence>
<comment type="caution">
    <text evidence="1">The sequence shown here is derived from an EMBL/GenBank/DDBJ whole genome shotgun (WGS) entry which is preliminary data.</text>
</comment>
<name>A0A0F9JEV4_9ZZZZ</name>
<accession>A0A0F9JEV4</accession>